<dbReference type="PANTHER" id="PTHR10900">
    <property type="entry name" value="PERIOSTIN-RELATED"/>
    <property type="match status" value="1"/>
</dbReference>
<sequence length="879" mass="96866">MLPTLNRMQELSGPEGGMTIFAPNNAAFERAMQANTNMSQFWRDAFAERPPDNVHAALRQQLWYHFLNYTLDAQQDGLVYHETLHFPSRKRLQEPTRPGPVPQPPSEPPHPGAEDEGGLLGGYGQLLRVLHKSREMRVGVDEKGQNGCKVVAEDRSSAHGVVYVLDDILSLPPTLLAFLQTDPAVSSVFSLLPNSTLHTLSITAHLTMFLPTPEALKSLSALEQQYIWGPWSEADQDRLQLFAWHTSSIGLGHGKIGYAQRLRDAKNATMTTVLGGEFQVRASDRGAIEVGGARVVRENLLTANGVVHLVDDLHLPYGDLGLTLEKYLLVLGAVRFVRLFHEAGLAHYLNRPPHGMPHDEAPQEAMTIIAPSDDAIDRWLDGLHGEPALVVQEREPGELGTLGKIDMSQVRKVLLYHLLRGTVLANATDVGDLLVSELHSPRLGGAAQRVPVTKPDRRNKTTWALGGLAMRTDPVVTANATIYLADGVLAPPGKVVQAVQAASQDAGLFANVTFAAGYEEQLRTAPSTTYLVPTDTAFHDLGLVVKFWLSASPQARDDLTTLLDYHALRGIHYATTFAHEWTSYKTGVDETVQVRARDDIIEVRAPHDASVAQVTQADLLTDTGAVHLVDRVHIPPTLSITPEKLMQAANASRMVHLVRRAGFDWVLKGHPLPNQTHPRETCGERAVLLVPTDTAMEQLDGTDYEDDDDALRALIAQHILLINTCKTRRASREAHSSLRLPLPLKNEGVHASWLDRVQTGKTYGALAFRRVAKPRYDDLGYVIGIKGARGFSGKRHAARVLEFGTTHGARGEAMWTAGILTLDAVLEPYYPMWFFRWGYALLVCMLGVITVGAGGFYVYLRVRLRGYRRIPDALEGEEE</sequence>
<feature type="domain" description="FAS1" evidence="3">
    <location>
        <begin position="172"/>
        <end position="314"/>
    </location>
</feature>
<feature type="transmembrane region" description="Helical" evidence="2">
    <location>
        <begin position="837"/>
        <end position="860"/>
    </location>
</feature>
<evidence type="ECO:0000256" key="2">
    <source>
        <dbReference type="SAM" id="Phobius"/>
    </source>
</evidence>
<dbReference type="SUPFAM" id="SSF82153">
    <property type="entry name" value="FAS1 domain"/>
    <property type="match status" value="4"/>
</dbReference>
<dbReference type="Pfam" id="PF02469">
    <property type="entry name" value="Fasciclin"/>
    <property type="match status" value="3"/>
</dbReference>
<feature type="domain" description="FAS1" evidence="3">
    <location>
        <begin position="492"/>
        <end position="633"/>
    </location>
</feature>
<dbReference type="Proteomes" id="UP000818624">
    <property type="component" value="Chromosome 1"/>
</dbReference>
<dbReference type="InterPro" id="IPR036378">
    <property type="entry name" value="FAS1_dom_sf"/>
</dbReference>
<feature type="domain" description="FAS1" evidence="3">
    <location>
        <begin position="317"/>
        <end position="489"/>
    </location>
</feature>
<gene>
    <name evidence="4" type="ORF">GLX27_000443</name>
</gene>
<evidence type="ECO:0000313" key="4">
    <source>
        <dbReference type="EMBL" id="WFD45818.1"/>
    </source>
</evidence>
<keyword evidence="2" id="KW-1133">Transmembrane helix</keyword>
<proteinExistence type="predicted"/>
<keyword evidence="2" id="KW-0472">Membrane</keyword>
<evidence type="ECO:0000256" key="1">
    <source>
        <dbReference type="SAM" id="MobiDB-lite"/>
    </source>
</evidence>
<dbReference type="EMBL" id="CP046234">
    <property type="protein sequence ID" value="WFD45818.1"/>
    <property type="molecule type" value="Genomic_DNA"/>
</dbReference>
<keyword evidence="5" id="KW-1185">Reference proteome</keyword>
<dbReference type="Gene3D" id="2.30.180.10">
    <property type="entry name" value="FAS1 domain"/>
    <property type="match status" value="4"/>
</dbReference>
<feature type="compositionally biased region" description="Pro residues" evidence="1">
    <location>
        <begin position="97"/>
        <end position="111"/>
    </location>
</feature>
<reference evidence="4 5" key="1">
    <citation type="journal article" date="2020" name="Elife">
        <title>Loss of centromere function drives karyotype evolution in closely related Malassezia species.</title>
        <authorList>
            <person name="Sankaranarayanan S.R."/>
            <person name="Ianiri G."/>
            <person name="Coelho M.A."/>
            <person name="Reza M.H."/>
            <person name="Thimmappa B.C."/>
            <person name="Ganguly P."/>
            <person name="Vadnala R.N."/>
            <person name="Sun S."/>
            <person name="Siddharthan R."/>
            <person name="Tellgren-Roth C."/>
            <person name="Dawson T.L."/>
            <person name="Heitman J."/>
            <person name="Sanyal K."/>
        </authorList>
    </citation>
    <scope>NUCLEOTIDE SEQUENCE [LARGE SCALE GENOMIC DNA]</scope>
    <source>
        <strain evidence="4">CBS14141</strain>
    </source>
</reference>
<protein>
    <recommendedName>
        <fullName evidence="3">FAS1 domain-containing protein</fullName>
    </recommendedName>
</protein>
<organism evidence="4 5">
    <name type="scientific">Malassezia furfur</name>
    <name type="common">Pityriasis versicolor infection agent</name>
    <name type="synonym">Pityrosporum furfur</name>
    <dbReference type="NCBI Taxonomy" id="55194"/>
    <lineage>
        <taxon>Eukaryota</taxon>
        <taxon>Fungi</taxon>
        <taxon>Dikarya</taxon>
        <taxon>Basidiomycota</taxon>
        <taxon>Ustilaginomycotina</taxon>
        <taxon>Malasseziomycetes</taxon>
        <taxon>Malasseziales</taxon>
        <taxon>Malasseziaceae</taxon>
        <taxon>Malassezia</taxon>
    </lineage>
</organism>
<name>A0ABY8EJH3_MALFU</name>
<accession>A0ABY8EJH3</accession>
<dbReference type="InterPro" id="IPR000782">
    <property type="entry name" value="FAS1_domain"/>
</dbReference>
<feature type="region of interest" description="Disordered" evidence="1">
    <location>
        <begin position="89"/>
        <end position="118"/>
    </location>
</feature>
<dbReference type="PROSITE" id="PS50213">
    <property type="entry name" value="FAS1"/>
    <property type="match status" value="4"/>
</dbReference>
<evidence type="ECO:0000259" key="3">
    <source>
        <dbReference type="PROSITE" id="PS50213"/>
    </source>
</evidence>
<keyword evidence="2" id="KW-0812">Transmembrane</keyword>
<dbReference type="PANTHER" id="PTHR10900:SF77">
    <property type="entry name" value="FI19380P1"/>
    <property type="match status" value="1"/>
</dbReference>
<feature type="domain" description="FAS1" evidence="3">
    <location>
        <begin position="1"/>
        <end position="169"/>
    </location>
</feature>
<dbReference type="InterPro" id="IPR050904">
    <property type="entry name" value="Adhesion/Biosynth-related"/>
</dbReference>
<dbReference type="SMART" id="SM00554">
    <property type="entry name" value="FAS1"/>
    <property type="match status" value="4"/>
</dbReference>
<evidence type="ECO:0000313" key="5">
    <source>
        <dbReference type="Proteomes" id="UP000818624"/>
    </source>
</evidence>